<dbReference type="EMBL" id="BEXD01001774">
    <property type="protein sequence ID" value="GBB95686.1"/>
    <property type="molecule type" value="Genomic_DNA"/>
</dbReference>
<dbReference type="EMBL" id="BLAL01000252">
    <property type="protein sequence ID" value="GES96445.1"/>
    <property type="molecule type" value="Genomic_DNA"/>
</dbReference>
<reference evidence="2" key="2">
    <citation type="submission" date="2019-10" db="EMBL/GenBank/DDBJ databases">
        <title>Conservation and host-specific expression of non-tandemly repeated heterogenous ribosome RNA gene in arbuscular mycorrhizal fungi.</title>
        <authorList>
            <person name="Maeda T."/>
            <person name="Kobayashi Y."/>
            <person name="Nakagawa T."/>
            <person name="Ezawa T."/>
            <person name="Yamaguchi K."/>
            <person name="Bino T."/>
            <person name="Nishimoto Y."/>
            <person name="Shigenobu S."/>
            <person name="Kawaguchi M."/>
        </authorList>
    </citation>
    <scope>NUCLEOTIDE SEQUENCE</scope>
    <source>
        <strain evidence="2">HR1</strain>
    </source>
</reference>
<dbReference type="AlphaFoldDB" id="A0A2Z6RUE6"/>
<keyword evidence="3" id="KW-1185">Reference proteome</keyword>
<accession>A0A2Z6RUE6</accession>
<protein>
    <submittedName>
        <fullName evidence="1">Uncharacterized protein</fullName>
    </submittedName>
</protein>
<evidence type="ECO:0000313" key="1">
    <source>
        <dbReference type="EMBL" id="GBB95686.1"/>
    </source>
</evidence>
<organism evidence="1 3">
    <name type="scientific">Rhizophagus clarus</name>
    <dbReference type="NCBI Taxonomy" id="94130"/>
    <lineage>
        <taxon>Eukaryota</taxon>
        <taxon>Fungi</taxon>
        <taxon>Fungi incertae sedis</taxon>
        <taxon>Mucoromycota</taxon>
        <taxon>Glomeromycotina</taxon>
        <taxon>Glomeromycetes</taxon>
        <taxon>Glomerales</taxon>
        <taxon>Glomeraceae</taxon>
        <taxon>Rhizophagus</taxon>
    </lineage>
</organism>
<dbReference type="Proteomes" id="UP000247702">
    <property type="component" value="Unassembled WGS sequence"/>
</dbReference>
<reference evidence="1 3" key="1">
    <citation type="submission" date="2017-11" db="EMBL/GenBank/DDBJ databases">
        <title>The genome of Rhizophagus clarus HR1 reveals common genetic basis of auxotrophy among arbuscular mycorrhizal fungi.</title>
        <authorList>
            <person name="Kobayashi Y."/>
        </authorList>
    </citation>
    <scope>NUCLEOTIDE SEQUENCE [LARGE SCALE GENOMIC DNA]</scope>
    <source>
        <strain evidence="1 3">HR1</strain>
    </source>
</reference>
<name>A0A2Z6RUE6_9GLOM</name>
<proteinExistence type="predicted"/>
<evidence type="ECO:0000313" key="2">
    <source>
        <dbReference type="EMBL" id="GES96445.1"/>
    </source>
</evidence>
<sequence length="394" mass="45799">MDSNIVLTDSDADDHKVFRDYEEYCEEEISIEKTLTDPITSWILTSGRDVSVILSKYREKIPRTKSYLYPAYFGILDLSGEDIEVKNLFTDDEWNEMIKDFKSNVNLSDLESEQDEPFYKLMDKITEVLAKNPHDLITGIESCAIEENIKVNTIRRLIQIYAYNLQRLRLPMSEVAFGSNFTNMVTKGILTFGQTYHYEEGEIQSLASSVISNLKTKPTERSLIGQKVDFRISKDQFETLIGLRSGGLPTATKGKKWMDKVDLAVSLRDVLVNEGIENNGVEPSRFQKLFVLGVHSYNYNYNIYGLDWRCKGVWRLGLLQKVKLPTSIDYLPAIEKFIISLLRVEETLHRIRKIRYEIFIEKSRLYRNRRTSLRAMDYSICEQGRITRIRKAKE</sequence>
<dbReference type="OrthoDB" id="2322670at2759"/>
<comment type="caution">
    <text evidence="1">The sequence shown here is derived from an EMBL/GenBank/DDBJ whole genome shotgun (WGS) entry which is preliminary data.</text>
</comment>
<evidence type="ECO:0000313" key="3">
    <source>
        <dbReference type="Proteomes" id="UP000247702"/>
    </source>
</evidence>
<dbReference type="Proteomes" id="UP000615446">
    <property type="component" value="Unassembled WGS sequence"/>
</dbReference>
<gene>
    <name evidence="2" type="ORF">RCL2_002307300</name>
    <name evidence="1" type="ORF">RclHR1_25950003</name>
</gene>